<dbReference type="PATRIC" id="fig|1302649.3.peg.1440"/>
<dbReference type="GO" id="GO:0008324">
    <property type="term" value="F:monoatomic cation transmembrane transporter activity"/>
    <property type="evidence" value="ECO:0007669"/>
    <property type="project" value="InterPro"/>
</dbReference>
<accession>A0A091CD24</accession>
<proteinExistence type="predicted"/>
<evidence type="ECO:0000313" key="2">
    <source>
        <dbReference type="EMBL" id="KFN91338.1"/>
    </source>
</evidence>
<name>A0A091CD24_9ENTE</name>
<dbReference type="InterPro" id="IPR036721">
    <property type="entry name" value="RCK_C_sf"/>
</dbReference>
<dbReference type="Proteomes" id="UP000029380">
    <property type="component" value="Unassembled WGS sequence"/>
</dbReference>
<evidence type="ECO:0000313" key="3">
    <source>
        <dbReference type="Proteomes" id="UP000029380"/>
    </source>
</evidence>
<dbReference type="GO" id="GO:0006813">
    <property type="term" value="P:potassium ion transport"/>
    <property type="evidence" value="ECO:0007669"/>
    <property type="project" value="InterPro"/>
</dbReference>
<comment type="caution">
    <text evidence="2">The sequence shown here is derived from an EMBL/GenBank/DDBJ whole genome shotgun (WGS) entry which is preliminary data.</text>
</comment>
<dbReference type="InterPro" id="IPR006037">
    <property type="entry name" value="RCK_C"/>
</dbReference>
<dbReference type="EMBL" id="JPVU01000155">
    <property type="protein sequence ID" value="KFN91338.1"/>
    <property type="molecule type" value="Genomic_DNA"/>
</dbReference>
<organism evidence="2 3">
    <name type="scientific">Tetragenococcus muriaticus PMC-11-5</name>
    <dbReference type="NCBI Taxonomy" id="1302649"/>
    <lineage>
        <taxon>Bacteria</taxon>
        <taxon>Bacillati</taxon>
        <taxon>Bacillota</taxon>
        <taxon>Bacilli</taxon>
        <taxon>Lactobacillales</taxon>
        <taxon>Enterococcaceae</taxon>
        <taxon>Tetragenococcus</taxon>
    </lineage>
</organism>
<dbReference type="Pfam" id="PF02080">
    <property type="entry name" value="TrkA_C"/>
    <property type="match status" value="1"/>
</dbReference>
<dbReference type="AlphaFoldDB" id="A0A091CD24"/>
<protein>
    <submittedName>
        <fullName evidence="2">Chloride channel protein</fullName>
    </submittedName>
</protein>
<dbReference type="SUPFAM" id="SSF116726">
    <property type="entry name" value="TrkA C-terminal domain-like"/>
    <property type="match status" value="1"/>
</dbReference>
<dbReference type="PROSITE" id="PS51202">
    <property type="entry name" value="RCK_C"/>
    <property type="match status" value="1"/>
</dbReference>
<feature type="domain" description="RCK C-terminal" evidence="1">
    <location>
        <begin position="1"/>
        <end position="56"/>
    </location>
</feature>
<reference evidence="2 3" key="1">
    <citation type="submission" date="2014-08" db="EMBL/GenBank/DDBJ databases">
        <title>Genome sequence of Tetragenococcus muriaticus.</title>
        <authorList>
            <person name="Chuea-nongthon C."/>
            <person name="Rodtong S."/>
            <person name="Yongsawatdigul J."/>
            <person name="Steele J.L."/>
            <person name="Liu X.-y."/>
            <person name="Speers J."/>
            <person name="Glasner J.D."/>
            <person name="Neeno-Eckwall E.C."/>
        </authorList>
    </citation>
    <scope>NUCLEOTIDE SEQUENCE [LARGE SCALE GENOMIC DNA]</scope>
    <source>
        <strain evidence="2 3">PMC-11-5</strain>
    </source>
</reference>
<evidence type="ECO:0000259" key="1">
    <source>
        <dbReference type="PROSITE" id="PS51202"/>
    </source>
</evidence>
<gene>
    <name evidence="2" type="ORF">TMUPMC115_1436</name>
</gene>
<dbReference type="Gene3D" id="3.30.70.1450">
    <property type="entry name" value="Regulator of K+ conductance, C-terminal domain"/>
    <property type="match status" value="1"/>
</dbReference>
<sequence>MPVRDFVWPEETLLVSIRRNEQDILPHGDTILRMDDTLLILTDTDHATDVRRQLRKKTLIK</sequence>